<name>A0A1V2ERW2_9SPHN</name>
<gene>
    <name evidence="2" type="ORF">SPHI_26360</name>
</gene>
<protein>
    <submittedName>
        <fullName evidence="2">Uncharacterized protein</fullName>
    </submittedName>
</protein>
<feature type="compositionally biased region" description="Basic and acidic residues" evidence="1">
    <location>
        <begin position="7"/>
        <end position="20"/>
    </location>
</feature>
<organism evidence="2 3">
    <name type="scientific">Sphingomonas jeddahensis</name>
    <dbReference type="NCBI Taxonomy" id="1915074"/>
    <lineage>
        <taxon>Bacteria</taxon>
        <taxon>Pseudomonadati</taxon>
        <taxon>Pseudomonadota</taxon>
        <taxon>Alphaproteobacteria</taxon>
        <taxon>Sphingomonadales</taxon>
        <taxon>Sphingomonadaceae</taxon>
        <taxon>Sphingomonas</taxon>
    </lineage>
</organism>
<feature type="region of interest" description="Disordered" evidence="1">
    <location>
        <begin position="1"/>
        <end position="32"/>
    </location>
</feature>
<reference evidence="2 3" key="1">
    <citation type="submission" date="2016-11" db="EMBL/GenBank/DDBJ databases">
        <title>Genome sequence of Sphingomonas jeddahensis G39.</title>
        <authorList>
            <person name="Poehlein A."/>
            <person name="Wuebbeler J.H."/>
            <person name="Steinbuechel A."/>
            <person name="Daniel R."/>
        </authorList>
    </citation>
    <scope>NUCLEOTIDE SEQUENCE [LARGE SCALE GENOMIC DNA]</scope>
    <source>
        <strain evidence="2 3">G39</strain>
    </source>
</reference>
<feature type="region of interest" description="Disordered" evidence="1">
    <location>
        <begin position="76"/>
        <end position="99"/>
    </location>
</feature>
<keyword evidence="3" id="KW-1185">Reference proteome</keyword>
<dbReference type="EMBL" id="MPSB01000014">
    <property type="protein sequence ID" value="ONF95215.1"/>
    <property type="molecule type" value="Genomic_DNA"/>
</dbReference>
<evidence type="ECO:0000256" key="1">
    <source>
        <dbReference type="SAM" id="MobiDB-lite"/>
    </source>
</evidence>
<feature type="compositionally biased region" description="Basic and acidic residues" evidence="1">
    <location>
        <begin position="90"/>
        <end position="99"/>
    </location>
</feature>
<comment type="caution">
    <text evidence="2">The sequence shown here is derived from an EMBL/GenBank/DDBJ whole genome shotgun (WGS) entry which is preliminary data.</text>
</comment>
<dbReference type="AlphaFoldDB" id="A0A1V2ERW2"/>
<evidence type="ECO:0000313" key="3">
    <source>
        <dbReference type="Proteomes" id="UP000188729"/>
    </source>
</evidence>
<dbReference type="Proteomes" id="UP000188729">
    <property type="component" value="Unassembled WGS sequence"/>
</dbReference>
<dbReference type="OrthoDB" id="7573804at2"/>
<evidence type="ECO:0000313" key="2">
    <source>
        <dbReference type="EMBL" id="ONF95215.1"/>
    </source>
</evidence>
<accession>A0A1V2ERW2</accession>
<sequence>MLNKLSRAREAYEEGREDHPGGPWITEDGNGGMAFAPTRPDGQQLVIGGQSVTFWRVDELPAMLDAFKAAIEAGELDPQLVGPSPAGHSLPRERITPAS</sequence>
<dbReference type="RefSeq" id="WP_076745399.1">
    <property type="nucleotide sequence ID" value="NZ_MPSB01000014.1"/>
</dbReference>
<proteinExistence type="predicted"/>